<gene>
    <name evidence="8" type="ORF">WKR92_03080</name>
</gene>
<evidence type="ECO:0000259" key="7">
    <source>
        <dbReference type="Pfam" id="PF00892"/>
    </source>
</evidence>
<dbReference type="Pfam" id="PF00892">
    <property type="entry name" value="EamA"/>
    <property type="match status" value="1"/>
</dbReference>
<feature type="transmembrane region" description="Helical" evidence="6">
    <location>
        <begin position="240"/>
        <end position="261"/>
    </location>
</feature>
<organism evidence="8 9">
    <name type="scientific">Albibacterium profundi</name>
    <dbReference type="NCBI Taxonomy" id="3134906"/>
    <lineage>
        <taxon>Bacteria</taxon>
        <taxon>Pseudomonadati</taxon>
        <taxon>Bacteroidota</taxon>
        <taxon>Sphingobacteriia</taxon>
        <taxon>Sphingobacteriales</taxon>
        <taxon>Sphingobacteriaceae</taxon>
        <taxon>Albibacterium</taxon>
    </lineage>
</organism>
<proteinExistence type="inferred from homology"/>
<name>A0ABV5CBB9_9SPHI</name>
<comment type="similarity">
    <text evidence="2">Belongs to the EamA transporter family.</text>
</comment>
<accession>A0ABV5CBB9</accession>
<dbReference type="Proteomes" id="UP001580928">
    <property type="component" value="Unassembled WGS sequence"/>
</dbReference>
<feature type="transmembrane region" description="Helical" evidence="6">
    <location>
        <begin position="146"/>
        <end position="164"/>
    </location>
</feature>
<evidence type="ECO:0000313" key="8">
    <source>
        <dbReference type="EMBL" id="MFB5944809.1"/>
    </source>
</evidence>
<dbReference type="InterPro" id="IPR050638">
    <property type="entry name" value="AA-Vitamin_Transporters"/>
</dbReference>
<comment type="subcellular location">
    <subcellularLocation>
        <location evidence="1">Membrane</location>
        <topology evidence="1">Multi-pass membrane protein</topology>
    </subcellularLocation>
</comment>
<dbReference type="InterPro" id="IPR000620">
    <property type="entry name" value="EamA_dom"/>
</dbReference>
<keyword evidence="9" id="KW-1185">Reference proteome</keyword>
<evidence type="ECO:0000256" key="3">
    <source>
        <dbReference type="ARBA" id="ARBA00022692"/>
    </source>
</evidence>
<dbReference type="EMBL" id="JBBVGT010000002">
    <property type="protein sequence ID" value="MFB5944809.1"/>
    <property type="molecule type" value="Genomic_DNA"/>
</dbReference>
<reference evidence="8 9" key="1">
    <citation type="submission" date="2024-04" db="EMBL/GenBank/DDBJ databases">
        <title>Albibacterium profundi sp. nov., isolated from sediment of the Challenger Deep of Mariana Trench.</title>
        <authorList>
            <person name="Wang Y."/>
        </authorList>
    </citation>
    <scope>NUCLEOTIDE SEQUENCE [LARGE SCALE GENOMIC DNA]</scope>
    <source>
        <strain evidence="8 9">RHL897</strain>
    </source>
</reference>
<comment type="caution">
    <text evidence="8">The sequence shown here is derived from an EMBL/GenBank/DDBJ whole genome shotgun (WGS) entry which is preliminary data.</text>
</comment>
<evidence type="ECO:0000313" key="9">
    <source>
        <dbReference type="Proteomes" id="UP001580928"/>
    </source>
</evidence>
<feature type="transmembrane region" description="Helical" evidence="6">
    <location>
        <begin position="92"/>
        <end position="110"/>
    </location>
</feature>
<dbReference type="InterPro" id="IPR037185">
    <property type="entry name" value="EmrE-like"/>
</dbReference>
<feature type="domain" description="EamA" evidence="7">
    <location>
        <begin position="2"/>
        <end position="131"/>
    </location>
</feature>
<keyword evidence="5 6" id="KW-0472">Membrane</keyword>
<keyword evidence="4 6" id="KW-1133">Transmembrane helix</keyword>
<evidence type="ECO:0000256" key="2">
    <source>
        <dbReference type="ARBA" id="ARBA00007362"/>
    </source>
</evidence>
<feature type="transmembrane region" description="Helical" evidence="6">
    <location>
        <begin position="117"/>
        <end position="134"/>
    </location>
</feature>
<keyword evidence="3 6" id="KW-0812">Transmembrane</keyword>
<feature type="transmembrane region" description="Helical" evidence="6">
    <location>
        <begin position="205"/>
        <end position="228"/>
    </location>
</feature>
<feature type="transmembrane region" description="Helical" evidence="6">
    <location>
        <begin position="176"/>
        <end position="199"/>
    </location>
</feature>
<dbReference type="SUPFAM" id="SSF103481">
    <property type="entry name" value="Multidrug resistance efflux transporter EmrE"/>
    <property type="match status" value="2"/>
</dbReference>
<dbReference type="RefSeq" id="WP_375556369.1">
    <property type="nucleotide sequence ID" value="NZ_JBBVGT010000002.1"/>
</dbReference>
<evidence type="ECO:0000256" key="1">
    <source>
        <dbReference type="ARBA" id="ARBA00004141"/>
    </source>
</evidence>
<protein>
    <submittedName>
        <fullName evidence="8">EamA family transporter</fullName>
    </submittedName>
</protein>
<evidence type="ECO:0000256" key="6">
    <source>
        <dbReference type="SAM" id="Phobius"/>
    </source>
</evidence>
<evidence type="ECO:0000256" key="5">
    <source>
        <dbReference type="ARBA" id="ARBA00023136"/>
    </source>
</evidence>
<feature type="transmembrane region" description="Helical" evidence="6">
    <location>
        <begin position="33"/>
        <end position="51"/>
    </location>
</feature>
<sequence length="289" mass="31798">MIFVFFSIVCSVLVSIILKLAKRYEISTNQIIAWNYPMAVILNLIFYKPQIQQISFNTGNTSLYLVLGFLLPALFLAIAAAIKYTGIVRTDIAQRTSIFIPLIAAFLIFHEDPTIQSIIGIAVGIAAIICSIRWNASSNANSGKAGWLYPLIIFFGMGLIDILFKQIAQHKEVPYTASVLCVFIIAMVISFIYIGARIYRGSEKFSLVSIFWGLLLGAFNFGNILFYMKAHRAIPDNPSVVFSAMNIGVIALGAVVGLYLFKEKLSVLNKVGILLAIISILIIAGNESI</sequence>
<dbReference type="PANTHER" id="PTHR32322">
    <property type="entry name" value="INNER MEMBRANE TRANSPORTER"/>
    <property type="match status" value="1"/>
</dbReference>
<evidence type="ECO:0000256" key="4">
    <source>
        <dbReference type="ARBA" id="ARBA00022989"/>
    </source>
</evidence>
<dbReference type="Gene3D" id="1.10.3730.20">
    <property type="match status" value="1"/>
</dbReference>
<feature type="transmembrane region" description="Helical" evidence="6">
    <location>
        <begin position="267"/>
        <end position="285"/>
    </location>
</feature>
<dbReference type="PANTHER" id="PTHR32322:SF2">
    <property type="entry name" value="EAMA DOMAIN-CONTAINING PROTEIN"/>
    <property type="match status" value="1"/>
</dbReference>
<feature type="transmembrane region" description="Helical" evidence="6">
    <location>
        <begin position="63"/>
        <end position="86"/>
    </location>
</feature>